<comment type="caution">
    <text evidence="12">The sequence shown here is derived from an EMBL/GenBank/DDBJ whole genome shotgun (WGS) entry which is preliminary data.</text>
</comment>
<dbReference type="GO" id="GO:0005524">
    <property type="term" value="F:ATP binding"/>
    <property type="evidence" value="ECO:0007669"/>
    <property type="project" value="UniProtKB-UniRule"/>
</dbReference>
<dbReference type="GO" id="GO:0007165">
    <property type="term" value="P:signal transduction"/>
    <property type="evidence" value="ECO:0007669"/>
    <property type="project" value="TreeGrafter"/>
</dbReference>
<evidence type="ECO:0000256" key="3">
    <source>
        <dbReference type="ARBA" id="ARBA00022527"/>
    </source>
</evidence>
<evidence type="ECO:0000256" key="6">
    <source>
        <dbReference type="ARBA" id="ARBA00022777"/>
    </source>
</evidence>
<dbReference type="GO" id="GO:0005634">
    <property type="term" value="C:nucleus"/>
    <property type="evidence" value="ECO:0007669"/>
    <property type="project" value="TreeGrafter"/>
</dbReference>
<evidence type="ECO:0000256" key="7">
    <source>
        <dbReference type="ARBA" id="ARBA00022840"/>
    </source>
</evidence>
<comment type="catalytic activity">
    <reaction evidence="9">
        <text>L-seryl-[protein] + ATP = O-phospho-L-seryl-[protein] + ADP + H(+)</text>
        <dbReference type="Rhea" id="RHEA:17989"/>
        <dbReference type="Rhea" id="RHEA-COMP:9863"/>
        <dbReference type="Rhea" id="RHEA-COMP:11604"/>
        <dbReference type="ChEBI" id="CHEBI:15378"/>
        <dbReference type="ChEBI" id="CHEBI:29999"/>
        <dbReference type="ChEBI" id="CHEBI:30616"/>
        <dbReference type="ChEBI" id="CHEBI:83421"/>
        <dbReference type="ChEBI" id="CHEBI:456216"/>
        <dbReference type="EC" id="2.7.11.22"/>
    </reaction>
</comment>
<dbReference type="GO" id="GO:0010389">
    <property type="term" value="P:regulation of G2/M transition of mitotic cell cycle"/>
    <property type="evidence" value="ECO:0007669"/>
    <property type="project" value="TreeGrafter"/>
</dbReference>
<dbReference type="VEuPathDB" id="TrichDB:TRFO_27134"/>
<evidence type="ECO:0000313" key="13">
    <source>
        <dbReference type="Proteomes" id="UP000179807"/>
    </source>
</evidence>
<dbReference type="InterPro" id="IPR050108">
    <property type="entry name" value="CDK"/>
</dbReference>
<dbReference type="RefSeq" id="XP_068358334.1">
    <property type="nucleotide sequence ID" value="XM_068505354.1"/>
</dbReference>
<sequence>MSFNNYTKAQKLGEGTYGAVFRATNNETNEPVALKLVRMDQEDDGIPATSLREISILQSTNHTNIIRLQEIICEEGRLTMVFDFMDRDLRHFIDRQRKIPQPLLYSYSFQLLCGIYYLHKNGIIHRDIRPENLLINKAGFLKIGDFGNARVCHRPFASFDGNDSFVWYYAPELLFPNHPYDFPVDLWSCGCAIAEMARSKSLFNGDSQIDQMNQIIKTIGMPTAESWPDFQEYVSSDFPLPTQVEHHDLKVFFPPETDPLLLDLISKLLTMNPKKRLTAEQAVHHPFFKDIPLPLREYCLESIK</sequence>
<dbReference type="GeneID" id="94840058"/>
<dbReference type="InterPro" id="IPR008266">
    <property type="entry name" value="Tyr_kinase_AS"/>
</dbReference>
<evidence type="ECO:0000256" key="5">
    <source>
        <dbReference type="ARBA" id="ARBA00022741"/>
    </source>
</evidence>
<dbReference type="OrthoDB" id="447889at2759"/>
<feature type="binding site" evidence="10">
    <location>
        <position position="35"/>
    </location>
    <ligand>
        <name>ATP</name>
        <dbReference type="ChEBI" id="CHEBI:30616"/>
    </ligand>
</feature>
<dbReference type="Pfam" id="PF00069">
    <property type="entry name" value="Pkinase"/>
    <property type="match status" value="1"/>
</dbReference>
<dbReference type="GO" id="GO:0005737">
    <property type="term" value="C:cytoplasm"/>
    <property type="evidence" value="ECO:0007669"/>
    <property type="project" value="TreeGrafter"/>
</dbReference>
<dbReference type="InterPro" id="IPR011009">
    <property type="entry name" value="Kinase-like_dom_sf"/>
</dbReference>
<keyword evidence="7 10" id="KW-0067">ATP-binding</keyword>
<evidence type="ECO:0000256" key="9">
    <source>
        <dbReference type="ARBA" id="ARBA00048367"/>
    </source>
</evidence>
<keyword evidence="3" id="KW-0723">Serine/threonine-protein kinase</keyword>
<gene>
    <name evidence="12" type="ORF">TRFO_27134</name>
</gene>
<dbReference type="GO" id="GO:0030332">
    <property type="term" value="F:cyclin binding"/>
    <property type="evidence" value="ECO:0007669"/>
    <property type="project" value="TreeGrafter"/>
</dbReference>
<dbReference type="PANTHER" id="PTHR24056">
    <property type="entry name" value="CELL DIVISION PROTEIN KINASE"/>
    <property type="match status" value="1"/>
</dbReference>
<dbReference type="GO" id="GO:0000082">
    <property type="term" value="P:G1/S transition of mitotic cell cycle"/>
    <property type="evidence" value="ECO:0007669"/>
    <property type="project" value="TreeGrafter"/>
</dbReference>
<dbReference type="AlphaFoldDB" id="A0A1J4K679"/>
<organism evidence="12 13">
    <name type="scientific">Tritrichomonas foetus</name>
    <dbReference type="NCBI Taxonomy" id="1144522"/>
    <lineage>
        <taxon>Eukaryota</taxon>
        <taxon>Metamonada</taxon>
        <taxon>Parabasalia</taxon>
        <taxon>Tritrichomonadida</taxon>
        <taxon>Tritrichomonadidae</taxon>
        <taxon>Tritrichomonas</taxon>
    </lineage>
</organism>
<protein>
    <recommendedName>
        <fullName evidence="2">cyclin-dependent kinase</fullName>
        <ecNumber evidence="2">2.7.11.22</ecNumber>
    </recommendedName>
</protein>
<proteinExistence type="inferred from homology"/>
<name>A0A1J4K679_9EUKA</name>
<dbReference type="PANTHER" id="PTHR24056:SF254">
    <property type="entry name" value="CYCLIN-DEPENDENT KINASE 2"/>
    <property type="match status" value="1"/>
</dbReference>
<evidence type="ECO:0000256" key="10">
    <source>
        <dbReference type="PROSITE-ProRule" id="PRU10141"/>
    </source>
</evidence>
<keyword evidence="4" id="KW-0808">Transferase</keyword>
<dbReference type="EC" id="2.7.11.22" evidence="2"/>
<keyword evidence="5 10" id="KW-0547">Nucleotide-binding</keyword>
<evidence type="ECO:0000256" key="1">
    <source>
        <dbReference type="ARBA" id="ARBA00006485"/>
    </source>
</evidence>
<dbReference type="InterPro" id="IPR020635">
    <property type="entry name" value="Tyr_kinase_cat_dom"/>
</dbReference>
<dbReference type="PROSITE" id="PS00107">
    <property type="entry name" value="PROTEIN_KINASE_ATP"/>
    <property type="match status" value="1"/>
</dbReference>
<dbReference type="GO" id="GO:0004713">
    <property type="term" value="F:protein tyrosine kinase activity"/>
    <property type="evidence" value="ECO:0007669"/>
    <property type="project" value="InterPro"/>
</dbReference>
<dbReference type="GO" id="GO:0004693">
    <property type="term" value="F:cyclin-dependent protein serine/threonine kinase activity"/>
    <property type="evidence" value="ECO:0007669"/>
    <property type="project" value="UniProtKB-EC"/>
</dbReference>
<reference evidence="12" key="1">
    <citation type="submission" date="2016-10" db="EMBL/GenBank/DDBJ databases">
        <authorList>
            <person name="Benchimol M."/>
            <person name="Almeida L.G."/>
            <person name="Vasconcelos A.T."/>
            <person name="Perreira-Neves A."/>
            <person name="Rosa I.A."/>
            <person name="Tasca T."/>
            <person name="Bogo M.R."/>
            <person name="de Souza W."/>
        </authorList>
    </citation>
    <scope>NUCLEOTIDE SEQUENCE [LARGE SCALE GENOMIC DNA]</scope>
    <source>
        <strain evidence="12">K</strain>
    </source>
</reference>
<dbReference type="InterPro" id="IPR017441">
    <property type="entry name" value="Protein_kinase_ATP_BS"/>
</dbReference>
<dbReference type="Proteomes" id="UP000179807">
    <property type="component" value="Unassembled WGS sequence"/>
</dbReference>
<evidence type="ECO:0000256" key="8">
    <source>
        <dbReference type="ARBA" id="ARBA00047811"/>
    </source>
</evidence>
<dbReference type="EMBL" id="MLAK01000766">
    <property type="protein sequence ID" value="OHT05198.1"/>
    <property type="molecule type" value="Genomic_DNA"/>
</dbReference>
<feature type="domain" description="Protein kinase" evidence="11">
    <location>
        <begin position="6"/>
        <end position="288"/>
    </location>
</feature>
<evidence type="ECO:0000259" key="11">
    <source>
        <dbReference type="PROSITE" id="PS50011"/>
    </source>
</evidence>
<dbReference type="PROSITE" id="PS00109">
    <property type="entry name" value="PROTEIN_KINASE_TYR"/>
    <property type="match status" value="1"/>
</dbReference>
<evidence type="ECO:0000256" key="4">
    <source>
        <dbReference type="ARBA" id="ARBA00022679"/>
    </source>
</evidence>
<keyword evidence="13" id="KW-1185">Reference proteome</keyword>
<dbReference type="Gene3D" id="3.30.200.20">
    <property type="entry name" value="Phosphorylase Kinase, domain 1"/>
    <property type="match status" value="1"/>
</dbReference>
<dbReference type="GO" id="GO:0010468">
    <property type="term" value="P:regulation of gene expression"/>
    <property type="evidence" value="ECO:0007669"/>
    <property type="project" value="TreeGrafter"/>
</dbReference>
<dbReference type="CDD" id="cd07829">
    <property type="entry name" value="STKc_CDK_like"/>
    <property type="match status" value="1"/>
</dbReference>
<dbReference type="PROSITE" id="PS50011">
    <property type="entry name" value="PROTEIN_KINASE_DOM"/>
    <property type="match status" value="1"/>
</dbReference>
<accession>A0A1J4K679</accession>
<comment type="similarity">
    <text evidence="1">Belongs to the protein kinase superfamily. CMGC Ser/Thr protein kinase family. CDC2/CDKX subfamily.</text>
</comment>
<evidence type="ECO:0000256" key="2">
    <source>
        <dbReference type="ARBA" id="ARBA00012425"/>
    </source>
</evidence>
<keyword evidence="6 12" id="KW-0418">Kinase</keyword>
<dbReference type="InterPro" id="IPR000719">
    <property type="entry name" value="Prot_kinase_dom"/>
</dbReference>
<dbReference type="SMART" id="SM00219">
    <property type="entry name" value="TyrKc"/>
    <property type="match status" value="1"/>
</dbReference>
<comment type="catalytic activity">
    <reaction evidence="8">
        <text>L-threonyl-[protein] + ATP = O-phospho-L-threonyl-[protein] + ADP + H(+)</text>
        <dbReference type="Rhea" id="RHEA:46608"/>
        <dbReference type="Rhea" id="RHEA-COMP:11060"/>
        <dbReference type="Rhea" id="RHEA-COMP:11605"/>
        <dbReference type="ChEBI" id="CHEBI:15378"/>
        <dbReference type="ChEBI" id="CHEBI:30013"/>
        <dbReference type="ChEBI" id="CHEBI:30616"/>
        <dbReference type="ChEBI" id="CHEBI:61977"/>
        <dbReference type="ChEBI" id="CHEBI:456216"/>
        <dbReference type="EC" id="2.7.11.22"/>
    </reaction>
</comment>
<dbReference type="FunFam" id="3.30.200.20:FF:000375">
    <property type="entry name" value="Cell division related protein kinase 2"/>
    <property type="match status" value="1"/>
</dbReference>
<dbReference type="FunFam" id="1.10.510.10:FF:000624">
    <property type="entry name" value="Mitogen-activated protein kinase"/>
    <property type="match status" value="1"/>
</dbReference>
<dbReference type="Gene3D" id="1.10.510.10">
    <property type="entry name" value="Transferase(Phosphotransferase) domain 1"/>
    <property type="match status" value="1"/>
</dbReference>
<dbReference type="SUPFAM" id="SSF56112">
    <property type="entry name" value="Protein kinase-like (PK-like)"/>
    <property type="match status" value="1"/>
</dbReference>
<evidence type="ECO:0000313" key="12">
    <source>
        <dbReference type="EMBL" id="OHT05198.1"/>
    </source>
</evidence>
<dbReference type="GO" id="GO:0000307">
    <property type="term" value="C:cyclin-dependent protein kinase holoenzyme complex"/>
    <property type="evidence" value="ECO:0007669"/>
    <property type="project" value="TreeGrafter"/>
</dbReference>